<dbReference type="EC" id="4.2.99.18" evidence="15"/>
<dbReference type="SMART" id="SM00898">
    <property type="entry name" value="Fapy_DNA_glyco"/>
    <property type="match status" value="1"/>
</dbReference>
<feature type="domain" description="Formamidopyrimidine-DNA glycosylase catalytic" evidence="17">
    <location>
        <begin position="2"/>
        <end position="114"/>
    </location>
</feature>
<dbReference type="InterPro" id="IPR000214">
    <property type="entry name" value="Znf_DNA_glyclase/AP_lyase"/>
</dbReference>
<sequence>MPELPEVETVCRRLRPFVSGKTISAVDVLDAKIIRGHEPEIWKQQLLGETIQDVERRGKFILFKLTNGYLVSHLRMEGKFYPHGETVSPVKHTHVVFTFSDGTTLHYNDVRKFGTMEIKTNEALYVTPPLSLLALEPFDPNVTAETLHERMKRMNVRAIKTALLDQSIFVGLGNIYVDETLFRAGIHPTRPAASLSLEEVEAVRQEAVAVLTEAIERGGSTIRSYTNPDGATGTFQETLYVYGQTGEPCRNCGRPIEKMKLGGRGTHYCPHCQK</sequence>
<keyword evidence="5 15" id="KW-0227">DNA damage</keyword>
<dbReference type="GO" id="GO:0006284">
    <property type="term" value="P:base-excision repair"/>
    <property type="evidence" value="ECO:0007669"/>
    <property type="project" value="InterPro"/>
</dbReference>
<dbReference type="SUPFAM" id="SSF81624">
    <property type="entry name" value="N-terminal domain of MutM-like DNA repair proteins"/>
    <property type="match status" value="1"/>
</dbReference>
<evidence type="ECO:0000256" key="8">
    <source>
        <dbReference type="ARBA" id="ARBA00022833"/>
    </source>
</evidence>
<protein>
    <recommendedName>
        <fullName evidence="15">Formamidopyrimidine-DNA glycosylase</fullName>
        <shortName evidence="15">Fapy-DNA glycosylase</shortName>
        <ecNumber evidence="15">3.2.2.23</ecNumber>
    </recommendedName>
    <alternativeName>
        <fullName evidence="15">DNA-(apurinic or apyrimidinic site) lyase MutM</fullName>
        <shortName evidence="15">AP lyase MutM</shortName>
        <ecNumber evidence="15">4.2.99.18</ecNumber>
    </alternativeName>
</protein>
<comment type="cofactor">
    <cofactor evidence="15">
        <name>Zn(2+)</name>
        <dbReference type="ChEBI" id="CHEBI:29105"/>
    </cofactor>
    <text evidence="15">Binds 1 zinc ion per subunit.</text>
</comment>
<feature type="active site" description="Proton donor; for beta-elimination activity" evidence="15">
    <location>
        <position position="59"/>
    </location>
</feature>
<dbReference type="SMART" id="SM01232">
    <property type="entry name" value="H2TH"/>
    <property type="match status" value="1"/>
</dbReference>
<dbReference type="GO" id="GO:0003684">
    <property type="term" value="F:damaged DNA binding"/>
    <property type="evidence" value="ECO:0007669"/>
    <property type="project" value="InterPro"/>
</dbReference>
<evidence type="ECO:0000256" key="15">
    <source>
        <dbReference type="HAMAP-Rule" id="MF_00103"/>
    </source>
</evidence>
<dbReference type="OrthoDB" id="9800855at2"/>
<dbReference type="Gene3D" id="3.20.190.10">
    <property type="entry name" value="MutM-like, N-terminal"/>
    <property type="match status" value="1"/>
</dbReference>
<dbReference type="GO" id="GO:0008270">
    <property type="term" value="F:zinc ion binding"/>
    <property type="evidence" value="ECO:0007669"/>
    <property type="project" value="UniProtKB-UniRule"/>
</dbReference>
<dbReference type="GO" id="GO:0140078">
    <property type="term" value="F:class I DNA-(apurinic or apyrimidinic site) endonuclease activity"/>
    <property type="evidence" value="ECO:0007669"/>
    <property type="project" value="UniProtKB-EC"/>
</dbReference>
<dbReference type="Gene3D" id="1.10.8.50">
    <property type="match status" value="1"/>
</dbReference>
<keyword evidence="9 15" id="KW-0238">DNA-binding</keyword>
<dbReference type="InterPro" id="IPR010663">
    <property type="entry name" value="Znf_FPG/IleRS"/>
</dbReference>
<dbReference type="InterPro" id="IPR020629">
    <property type="entry name" value="FPG_Glyclase"/>
</dbReference>
<dbReference type="PANTHER" id="PTHR22993">
    <property type="entry name" value="FORMAMIDOPYRIMIDINE-DNA GLYCOSYLASE"/>
    <property type="match status" value="1"/>
</dbReference>
<comment type="subunit">
    <text evidence="3 15">Monomer.</text>
</comment>
<dbReference type="EC" id="3.2.2.23" evidence="15"/>
<dbReference type="InterPro" id="IPR012319">
    <property type="entry name" value="FPG_cat"/>
</dbReference>
<name>A0A377FSH0_9BACL</name>
<keyword evidence="7 15" id="KW-0378">Hydrolase</keyword>
<dbReference type="RefSeq" id="WP_024371386.1">
    <property type="nucleotide sequence ID" value="NZ_UGGP01000001.1"/>
</dbReference>
<dbReference type="NCBIfam" id="NF002211">
    <property type="entry name" value="PRK01103.1"/>
    <property type="match status" value="1"/>
</dbReference>
<evidence type="ECO:0000256" key="14">
    <source>
        <dbReference type="ARBA" id="ARBA00044632"/>
    </source>
</evidence>
<dbReference type="Proteomes" id="UP000254060">
    <property type="component" value="Unassembled WGS sequence"/>
</dbReference>
<keyword evidence="11 15" id="KW-0456">Lyase</keyword>
<organism evidence="18 19">
    <name type="scientific">Exiguobacterium aurantiacum</name>
    <dbReference type="NCBI Taxonomy" id="33987"/>
    <lineage>
        <taxon>Bacteria</taxon>
        <taxon>Bacillati</taxon>
        <taxon>Bacillota</taxon>
        <taxon>Bacilli</taxon>
        <taxon>Bacillales</taxon>
        <taxon>Bacillales Family XII. Incertae Sedis</taxon>
        <taxon>Exiguobacterium</taxon>
    </lineage>
</organism>
<keyword evidence="8 15" id="KW-0862">Zinc</keyword>
<evidence type="ECO:0000256" key="13">
    <source>
        <dbReference type="ARBA" id="ARBA00023295"/>
    </source>
</evidence>
<gene>
    <name evidence="15 18" type="primary">mutM</name>
    <name evidence="15" type="synonym">fpg</name>
    <name evidence="18" type="ORF">NCTC13163_01104</name>
</gene>
<keyword evidence="6 15" id="KW-0863">Zinc-finger</keyword>
<dbReference type="InterPro" id="IPR010979">
    <property type="entry name" value="Ribosomal_uS13-like_H2TH"/>
</dbReference>
<dbReference type="SUPFAM" id="SSF46946">
    <property type="entry name" value="S13-like H2TH domain"/>
    <property type="match status" value="1"/>
</dbReference>
<evidence type="ECO:0000256" key="1">
    <source>
        <dbReference type="ARBA" id="ARBA00001668"/>
    </source>
</evidence>
<dbReference type="PROSITE" id="PS51066">
    <property type="entry name" value="ZF_FPG_2"/>
    <property type="match status" value="1"/>
</dbReference>
<accession>A0A377FSH0</accession>
<feature type="active site" description="Proton donor" evidence="15">
    <location>
        <position position="3"/>
    </location>
</feature>
<dbReference type="PROSITE" id="PS51068">
    <property type="entry name" value="FPG_CAT"/>
    <property type="match status" value="1"/>
</dbReference>
<dbReference type="InterPro" id="IPR015886">
    <property type="entry name" value="H2TH_FPG"/>
</dbReference>
<dbReference type="FunFam" id="1.10.8.50:FF:000003">
    <property type="entry name" value="Formamidopyrimidine-DNA glycosylase"/>
    <property type="match status" value="1"/>
</dbReference>
<evidence type="ECO:0000256" key="5">
    <source>
        <dbReference type="ARBA" id="ARBA00022763"/>
    </source>
</evidence>
<dbReference type="AlphaFoldDB" id="A0A377FSH0"/>
<keyword evidence="13 15" id="KW-0326">Glycosidase</keyword>
<dbReference type="InterPro" id="IPR015887">
    <property type="entry name" value="DNA_glyclase_Znf_dom_DNA_BS"/>
</dbReference>
<proteinExistence type="inferred from homology"/>
<dbReference type="CDD" id="cd08966">
    <property type="entry name" value="EcFpg-like_N"/>
    <property type="match status" value="1"/>
</dbReference>
<dbReference type="EMBL" id="UGGP01000001">
    <property type="protein sequence ID" value="STO07749.1"/>
    <property type="molecule type" value="Genomic_DNA"/>
</dbReference>
<evidence type="ECO:0000256" key="4">
    <source>
        <dbReference type="ARBA" id="ARBA00022723"/>
    </source>
</evidence>
<dbReference type="Pfam" id="PF06827">
    <property type="entry name" value="zf-FPG_IleRS"/>
    <property type="match status" value="1"/>
</dbReference>
<dbReference type="STRING" id="1397694.GCA_000702585_01612"/>
<dbReference type="GO" id="GO:0003690">
    <property type="term" value="F:double-stranded DNA binding"/>
    <property type="evidence" value="ECO:0007669"/>
    <property type="project" value="UniProtKB-ARBA"/>
</dbReference>
<evidence type="ECO:0000256" key="10">
    <source>
        <dbReference type="ARBA" id="ARBA00023204"/>
    </source>
</evidence>
<comment type="function">
    <text evidence="15">Involved in base excision repair of DNA damaged by oxidation or by mutagenic agents. Acts as DNA glycosylase that recognizes and removes damaged bases. Has a preference for oxidized purines, such as 7,8-dihydro-8-oxoguanine (8-oxoG). Has AP (apurinic/apyrimidinic) lyase activity and introduces nicks in the DNA strand. Cleaves the DNA backbone by beta-delta elimination to generate a single-strand break at the site of the removed base with both 3'- and 5'-phosphates.</text>
</comment>
<dbReference type="InterPro" id="IPR035937">
    <property type="entry name" value="FPG_N"/>
</dbReference>
<evidence type="ECO:0000259" key="16">
    <source>
        <dbReference type="PROSITE" id="PS51066"/>
    </source>
</evidence>
<evidence type="ECO:0000256" key="3">
    <source>
        <dbReference type="ARBA" id="ARBA00011245"/>
    </source>
</evidence>
<dbReference type="Pfam" id="PF06831">
    <property type="entry name" value="H2TH"/>
    <property type="match status" value="1"/>
</dbReference>
<dbReference type="Pfam" id="PF01149">
    <property type="entry name" value="Fapy_DNA_glyco"/>
    <property type="match status" value="1"/>
</dbReference>
<feature type="active site" description="Schiff-base intermediate with DNA" evidence="15">
    <location>
        <position position="2"/>
    </location>
</feature>
<comment type="similarity">
    <text evidence="2 15">Belongs to the FPG family.</text>
</comment>
<dbReference type="SUPFAM" id="SSF57716">
    <property type="entry name" value="Glucocorticoid receptor-like (DNA-binding domain)"/>
    <property type="match status" value="1"/>
</dbReference>
<dbReference type="PROSITE" id="PS01242">
    <property type="entry name" value="ZF_FPG_1"/>
    <property type="match status" value="1"/>
</dbReference>
<dbReference type="GO" id="GO:0034039">
    <property type="term" value="F:8-oxo-7,8-dihydroguanine DNA N-glycosylase activity"/>
    <property type="evidence" value="ECO:0007669"/>
    <property type="project" value="TreeGrafter"/>
</dbReference>
<evidence type="ECO:0000256" key="9">
    <source>
        <dbReference type="ARBA" id="ARBA00023125"/>
    </source>
</evidence>
<evidence type="ECO:0000256" key="6">
    <source>
        <dbReference type="ARBA" id="ARBA00022771"/>
    </source>
</evidence>
<evidence type="ECO:0000313" key="18">
    <source>
        <dbReference type="EMBL" id="STO07749.1"/>
    </source>
</evidence>
<evidence type="ECO:0000256" key="2">
    <source>
        <dbReference type="ARBA" id="ARBA00009409"/>
    </source>
</evidence>
<feature type="domain" description="FPG-type" evidence="16">
    <location>
        <begin position="240"/>
        <end position="274"/>
    </location>
</feature>
<keyword evidence="10 15" id="KW-0234">DNA repair</keyword>
<dbReference type="NCBIfam" id="TIGR00577">
    <property type="entry name" value="fpg"/>
    <property type="match status" value="1"/>
</dbReference>
<evidence type="ECO:0000256" key="12">
    <source>
        <dbReference type="ARBA" id="ARBA00023268"/>
    </source>
</evidence>
<dbReference type="HAMAP" id="MF_00103">
    <property type="entry name" value="Fapy_DNA_glycosyl"/>
    <property type="match status" value="1"/>
</dbReference>
<evidence type="ECO:0000256" key="7">
    <source>
        <dbReference type="ARBA" id="ARBA00022801"/>
    </source>
</evidence>
<comment type="caution">
    <text evidence="15">Lacks conserved residue(s) required for the propagation of feature annotation.</text>
</comment>
<feature type="active site" description="Proton donor; for delta-elimination activity" evidence="15">
    <location>
        <position position="264"/>
    </location>
</feature>
<dbReference type="PANTHER" id="PTHR22993:SF9">
    <property type="entry name" value="FORMAMIDOPYRIMIDINE-DNA GLYCOSYLASE"/>
    <property type="match status" value="1"/>
</dbReference>
<feature type="binding site" evidence="15">
    <location>
        <position position="111"/>
    </location>
    <ligand>
        <name>DNA</name>
        <dbReference type="ChEBI" id="CHEBI:16991"/>
    </ligand>
</feature>
<comment type="catalytic activity">
    <reaction evidence="14 15">
        <text>2'-deoxyribonucleotide-(2'-deoxyribose 5'-phosphate)-2'-deoxyribonucleotide-DNA = a 3'-end 2'-deoxyribonucleotide-(2,3-dehydro-2,3-deoxyribose 5'-phosphate)-DNA + a 5'-end 5'-phospho-2'-deoxyribonucleoside-DNA + H(+)</text>
        <dbReference type="Rhea" id="RHEA:66592"/>
        <dbReference type="Rhea" id="RHEA-COMP:13180"/>
        <dbReference type="Rhea" id="RHEA-COMP:16897"/>
        <dbReference type="Rhea" id="RHEA-COMP:17067"/>
        <dbReference type="ChEBI" id="CHEBI:15378"/>
        <dbReference type="ChEBI" id="CHEBI:136412"/>
        <dbReference type="ChEBI" id="CHEBI:157695"/>
        <dbReference type="ChEBI" id="CHEBI:167181"/>
        <dbReference type="EC" id="4.2.99.18"/>
    </reaction>
</comment>
<feature type="binding site" evidence="15">
    <location>
        <position position="92"/>
    </location>
    <ligand>
        <name>DNA</name>
        <dbReference type="ChEBI" id="CHEBI:16991"/>
    </ligand>
</feature>
<keyword evidence="12 15" id="KW-0511">Multifunctional enzyme</keyword>
<evidence type="ECO:0000256" key="11">
    <source>
        <dbReference type="ARBA" id="ARBA00023239"/>
    </source>
</evidence>
<reference evidence="18 19" key="1">
    <citation type="submission" date="2018-06" db="EMBL/GenBank/DDBJ databases">
        <authorList>
            <consortium name="Pathogen Informatics"/>
            <person name="Doyle S."/>
        </authorList>
    </citation>
    <scope>NUCLEOTIDE SEQUENCE [LARGE SCALE GENOMIC DNA]</scope>
    <source>
        <strain evidence="18 19">NCTC13163</strain>
    </source>
</reference>
<evidence type="ECO:0000259" key="17">
    <source>
        <dbReference type="PROSITE" id="PS51068"/>
    </source>
</evidence>
<evidence type="ECO:0000313" key="19">
    <source>
        <dbReference type="Proteomes" id="UP000254060"/>
    </source>
</evidence>
<comment type="catalytic activity">
    <reaction evidence="1 15">
        <text>Hydrolysis of DNA containing ring-opened 7-methylguanine residues, releasing 2,6-diamino-4-hydroxy-5-(N-methyl)formamidopyrimidine.</text>
        <dbReference type="EC" id="3.2.2.23"/>
    </reaction>
</comment>
<keyword evidence="4 15" id="KW-0479">Metal-binding</keyword>